<accession>A0ABT3CX09</accession>
<dbReference type="Gene3D" id="3.30.1460.30">
    <property type="entry name" value="YgaC/TfoX-N like chaperone"/>
    <property type="match status" value="1"/>
</dbReference>
<gene>
    <name evidence="2" type="ORF">N7U62_16240</name>
</gene>
<evidence type="ECO:0000259" key="1">
    <source>
        <dbReference type="Pfam" id="PF04993"/>
    </source>
</evidence>
<dbReference type="Proteomes" id="UP001300692">
    <property type="component" value="Unassembled WGS sequence"/>
</dbReference>
<feature type="domain" description="TfoX N-terminal" evidence="1">
    <location>
        <begin position="15"/>
        <end position="104"/>
    </location>
</feature>
<reference evidence="2 3" key="1">
    <citation type="submission" date="2022-10" db="EMBL/GenBank/DDBJ databases">
        <title>Comparative genomics and taxonomic characterization of three novel marine species of genus Reichenbachiella exhibiting antioxidant and polysaccharide degradation activities.</title>
        <authorList>
            <person name="Muhammad N."/>
            <person name="Lee Y.-J."/>
            <person name="Ko J."/>
            <person name="Kim S.-G."/>
        </authorList>
    </citation>
    <scope>NUCLEOTIDE SEQUENCE [LARGE SCALE GENOMIC DNA]</scope>
    <source>
        <strain evidence="2 3">ABR2-5</strain>
    </source>
</reference>
<keyword evidence="3" id="KW-1185">Reference proteome</keyword>
<dbReference type="Pfam" id="PF04993">
    <property type="entry name" value="TfoX_N"/>
    <property type="match status" value="1"/>
</dbReference>
<evidence type="ECO:0000313" key="2">
    <source>
        <dbReference type="EMBL" id="MCV9388233.1"/>
    </source>
</evidence>
<evidence type="ECO:0000313" key="3">
    <source>
        <dbReference type="Proteomes" id="UP001300692"/>
    </source>
</evidence>
<dbReference type="RefSeq" id="WP_264139069.1">
    <property type="nucleotide sequence ID" value="NZ_JAOYOD010000001.1"/>
</dbReference>
<protein>
    <submittedName>
        <fullName evidence="2">TfoX/Sxy family protein</fullName>
    </submittedName>
</protein>
<comment type="caution">
    <text evidence="2">The sequence shown here is derived from an EMBL/GenBank/DDBJ whole genome shotgun (WGS) entry which is preliminary data.</text>
</comment>
<name>A0ABT3CX09_9BACT</name>
<dbReference type="SUPFAM" id="SSF159894">
    <property type="entry name" value="YgaC/TfoX-N like"/>
    <property type="match status" value="1"/>
</dbReference>
<sequence length="109" mass="12218">MAYNEETAARIRQHLQPYGDIITEKKMFGGLSFLYKGKMSVGIVKEDLCVRVLSPGDQEELKKPAVRPMDFTGKPMKEMIFVSPAGFQSESDLAYYINLGIAHAESKTK</sequence>
<proteinExistence type="predicted"/>
<dbReference type="EMBL" id="JAOYOD010000001">
    <property type="protein sequence ID" value="MCV9388233.1"/>
    <property type="molecule type" value="Genomic_DNA"/>
</dbReference>
<organism evidence="2 3">
    <name type="scientific">Reichenbachiella ulvae</name>
    <dbReference type="NCBI Taxonomy" id="2980104"/>
    <lineage>
        <taxon>Bacteria</taxon>
        <taxon>Pseudomonadati</taxon>
        <taxon>Bacteroidota</taxon>
        <taxon>Cytophagia</taxon>
        <taxon>Cytophagales</taxon>
        <taxon>Reichenbachiellaceae</taxon>
        <taxon>Reichenbachiella</taxon>
    </lineage>
</organism>
<dbReference type="InterPro" id="IPR007076">
    <property type="entry name" value="TfoX_N"/>
</dbReference>